<sequence length="649" mass="72868">MASASFKESKVTTGDYDSFDSESEFSDSNQSEDSELGGDQNRTTEPRNFRLIDVAKEGEAVGLEQLLQERDPAGILNQLTPLGDTLLHLAAKFRFEKLLLEICDRCPSLLTKRNQCGDIPLHVGARAGHLDVVRHLIDKMTSSSSSASFDVNIQEDGTTKPVYSLRSQNHKGNTALHEALRYCHRDVAQLLIREDPDLCRRVNKVKESPLFLAVVQGYSDVVDQILHASPSPSCGGPQGWTVLHASSVMINEFIGSYMTEKLLQVKPELAKVKDFKGAIPLHYAIFNKKASIVRLLLQHDASLAYVKDNKGWSPLHVVARHADLNFLKMTNIDENILEYCSDLVYLVDSRGQNVLHILMQRMDTEPFISEFFKKFALEELLNQPNDFGNTPLHLATMWRKENFVRLLANDSRVDKKARNNINQTAYDIACLEYSKSLREKDKSHRLTWERIKSNVDPYDQYLLCDKSLPGIEASKLDVEGMAQEDDEKELKLDVEGMAEEEDEKDAKNQGDHEDDDTHLLMAVLITILAFASALQMPIRSESTGVEAAFVAFVISDASALSCSLLIILLHYVEKSFDVYKKLPKIMSITTGKFLLRFAILSMTVACVFGMLVVLGRTHSFWVRIATLLACLGVPLLAFFLASLHGRKKK</sequence>
<feature type="repeat" description="ANK" evidence="7">
    <location>
        <begin position="171"/>
        <end position="203"/>
    </location>
</feature>
<accession>A0A9Q0KK85</accession>
<dbReference type="EMBL" id="JAMYWD010000005">
    <property type="protein sequence ID" value="KAJ4972019.1"/>
    <property type="molecule type" value="Genomic_DNA"/>
</dbReference>
<feature type="compositionally biased region" description="Acidic residues" evidence="8">
    <location>
        <begin position="17"/>
        <end position="36"/>
    </location>
</feature>
<dbReference type="AlphaFoldDB" id="A0A9Q0KK85"/>
<keyword evidence="3" id="KW-0677">Repeat</keyword>
<dbReference type="Proteomes" id="UP001141806">
    <property type="component" value="Unassembled WGS sequence"/>
</dbReference>
<dbReference type="Pfam" id="PF13962">
    <property type="entry name" value="PGG"/>
    <property type="match status" value="1"/>
</dbReference>
<dbReference type="PROSITE" id="PS50297">
    <property type="entry name" value="ANK_REP_REGION"/>
    <property type="match status" value="3"/>
</dbReference>
<dbReference type="InterPro" id="IPR026961">
    <property type="entry name" value="PGG_dom"/>
</dbReference>
<dbReference type="PROSITE" id="PS50088">
    <property type="entry name" value="ANK_REPEAT"/>
    <property type="match status" value="3"/>
</dbReference>
<feature type="transmembrane region" description="Helical" evidence="9">
    <location>
        <begin position="620"/>
        <end position="643"/>
    </location>
</feature>
<dbReference type="InterPro" id="IPR036770">
    <property type="entry name" value="Ankyrin_rpt-contain_sf"/>
</dbReference>
<evidence type="ECO:0000256" key="4">
    <source>
        <dbReference type="ARBA" id="ARBA00022989"/>
    </source>
</evidence>
<feature type="repeat" description="ANK" evidence="7">
    <location>
        <begin position="116"/>
        <end position="148"/>
    </location>
</feature>
<keyword evidence="2 9" id="KW-0812">Transmembrane</keyword>
<feature type="repeat" description="ANK" evidence="7">
    <location>
        <begin position="276"/>
        <end position="308"/>
    </location>
</feature>
<dbReference type="Pfam" id="PF12796">
    <property type="entry name" value="Ank_2"/>
    <property type="match status" value="3"/>
</dbReference>
<dbReference type="SMART" id="SM00248">
    <property type="entry name" value="ANK"/>
    <property type="match status" value="7"/>
</dbReference>
<dbReference type="Gene3D" id="1.25.40.20">
    <property type="entry name" value="Ankyrin repeat-containing domain"/>
    <property type="match status" value="2"/>
</dbReference>
<gene>
    <name evidence="11" type="ORF">NE237_005118</name>
</gene>
<proteinExistence type="predicted"/>
<dbReference type="GO" id="GO:0005886">
    <property type="term" value="C:plasma membrane"/>
    <property type="evidence" value="ECO:0007669"/>
    <property type="project" value="TreeGrafter"/>
</dbReference>
<evidence type="ECO:0000256" key="2">
    <source>
        <dbReference type="ARBA" id="ARBA00022692"/>
    </source>
</evidence>
<evidence type="ECO:0000313" key="11">
    <source>
        <dbReference type="EMBL" id="KAJ4972019.1"/>
    </source>
</evidence>
<keyword evidence="6 9" id="KW-0472">Membrane</keyword>
<dbReference type="InterPro" id="IPR002110">
    <property type="entry name" value="Ankyrin_rpt"/>
</dbReference>
<dbReference type="Pfam" id="PF00023">
    <property type="entry name" value="Ank"/>
    <property type="match status" value="1"/>
</dbReference>
<feature type="transmembrane region" description="Helical" evidence="9">
    <location>
        <begin position="548"/>
        <end position="572"/>
    </location>
</feature>
<feature type="region of interest" description="Disordered" evidence="8">
    <location>
        <begin position="1"/>
        <end position="47"/>
    </location>
</feature>
<evidence type="ECO:0000313" key="12">
    <source>
        <dbReference type="Proteomes" id="UP001141806"/>
    </source>
</evidence>
<evidence type="ECO:0000256" key="5">
    <source>
        <dbReference type="ARBA" id="ARBA00023043"/>
    </source>
</evidence>
<reference evidence="11" key="1">
    <citation type="journal article" date="2023" name="Plant J.">
        <title>The genome of the king protea, Protea cynaroides.</title>
        <authorList>
            <person name="Chang J."/>
            <person name="Duong T.A."/>
            <person name="Schoeman C."/>
            <person name="Ma X."/>
            <person name="Roodt D."/>
            <person name="Barker N."/>
            <person name="Li Z."/>
            <person name="Van de Peer Y."/>
            <person name="Mizrachi E."/>
        </authorList>
    </citation>
    <scope>NUCLEOTIDE SEQUENCE</scope>
    <source>
        <tissue evidence="11">Young leaves</tissue>
    </source>
</reference>
<evidence type="ECO:0000256" key="1">
    <source>
        <dbReference type="ARBA" id="ARBA00004141"/>
    </source>
</evidence>
<keyword evidence="5 7" id="KW-0040">ANK repeat</keyword>
<evidence type="ECO:0000256" key="9">
    <source>
        <dbReference type="SAM" id="Phobius"/>
    </source>
</evidence>
<dbReference type="OrthoDB" id="1847170at2759"/>
<evidence type="ECO:0000256" key="8">
    <source>
        <dbReference type="SAM" id="MobiDB-lite"/>
    </source>
</evidence>
<evidence type="ECO:0000256" key="7">
    <source>
        <dbReference type="PROSITE-ProRule" id="PRU00023"/>
    </source>
</evidence>
<feature type="transmembrane region" description="Helical" evidence="9">
    <location>
        <begin position="593"/>
        <end position="614"/>
    </location>
</feature>
<feature type="domain" description="PGG" evidence="10">
    <location>
        <begin position="513"/>
        <end position="612"/>
    </location>
</feature>
<dbReference type="PANTHER" id="PTHR24186:SF50">
    <property type="entry name" value="ANKYRIN REPEAT-CONTAINING PROTEIN ITN1-LIKE ISOFORM X1"/>
    <property type="match status" value="1"/>
</dbReference>
<comment type="caution">
    <text evidence="11">The sequence shown here is derived from an EMBL/GenBank/DDBJ whole genome shotgun (WGS) entry which is preliminary data.</text>
</comment>
<comment type="subcellular location">
    <subcellularLocation>
        <location evidence="1">Membrane</location>
        <topology evidence="1">Multi-pass membrane protein</topology>
    </subcellularLocation>
</comment>
<protein>
    <recommendedName>
        <fullName evidence="10">PGG domain-containing protein</fullName>
    </recommendedName>
</protein>
<keyword evidence="12" id="KW-1185">Reference proteome</keyword>
<keyword evidence="4 9" id="KW-1133">Transmembrane helix</keyword>
<dbReference type="PANTHER" id="PTHR24186">
    <property type="entry name" value="PROTEIN PHOSPHATASE 1 REGULATORY SUBUNIT"/>
    <property type="match status" value="1"/>
</dbReference>
<dbReference type="SUPFAM" id="SSF48403">
    <property type="entry name" value="Ankyrin repeat"/>
    <property type="match status" value="1"/>
</dbReference>
<organism evidence="11 12">
    <name type="scientific">Protea cynaroides</name>
    <dbReference type="NCBI Taxonomy" id="273540"/>
    <lineage>
        <taxon>Eukaryota</taxon>
        <taxon>Viridiplantae</taxon>
        <taxon>Streptophyta</taxon>
        <taxon>Embryophyta</taxon>
        <taxon>Tracheophyta</taxon>
        <taxon>Spermatophyta</taxon>
        <taxon>Magnoliopsida</taxon>
        <taxon>Proteales</taxon>
        <taxon>Proteaceae</taxon>
        <taxon>Protea</taxon>
    </lineage>
</organism>
<evidence type="ECO:0000256" key="3">
    <source>
        <dbReference type="ARBA" id="ARBA00022737"/>
    </source>
</evidence>
<evidence type="ECO:0000259" key="10">
    <source>
        <dbReference type="Pfam" id="PF13962"/>
    </source>
</evidence>
<evidence type="ECO:0000256" key="6">
    <source>
        <dbReference type="ARBA" id="ARBA00023136"/>
    </source>
</evidence>
<name>A0A9Q0KK85_9MAGN</name>